<evidence type="ECO:0000313" key="10">
    <source>
        <dbReference type="EMBL" id="CAD8102240.1"/>
    </source>
</evidence>
<sequence length="97" mass="11599">MLFYIIKLDLPFEDDNIAILLDNIITAQYFPFPKYFSTELKDLLSKLLTTHLNKRITIDNIIQHSWFQTGISTEEQQWFLQDDFPIQPQQFSHHLLT</sequence>
<name>A0A8S1PFZ8_9CILI</name>
<protein>
    <recommendedName>
        <fullName evidence="1">non-specific serine/threonine protein kinase</fullName>
        <ecNumber evidence="1">2.7.11.1</ecNumber>
    </recommendedName>
</protein>
<evidence type="ECO:0000313" key="11">
    <source>
        <dbReference type="Proteomes" id="UP000692954"/>
    </source>
</evidence>
<dbReference type="PANTHER" id="PTHR43895:SF32">
    <property type="entry name" value="SERINE_THREONINE-PROTEIN KINASE CHK1"/>
    <property type="match status" value="1"/>
</dbReference>
<dbReference type="PANTHER" id="PTHR43895">
    <property type="entry name" value="CALCIUM/CALMODULIN-DEPENDENT PROTEIN KINASE KINASE-RELATED"/>
    <property type="match status" value="1"/>
</dbReference>
<dbReference type="GO" id="GO:0004674">
    <property type="term" value="F:protein serine/threonine kinase activity"/>
    <property type="evidence" value="ECO:0007669"/>
    <property type="project" value="UniProtKB-KW"/>
</dbReference>
<dbReference type="InterPro" id="IPR000719">
    <property type="entry name" value="Prot_kinase_dom"/>
</dbReference>
<dbReference type="GO" id="GO:0007165">
    <property type="term" value="P:signal transduction"/>
    <property type="evidence" value="ECO:0007669"/>
    <property type="project" value="TreeGrafter"/>
</dbReference>
<reference evidence="10" key="1">
    <citation type="submission" date="2021-01" db="EMBL/GenBank/DDBJ databases">
        <authorList>
            <consortium name="Genoscope - CEA"/>
            <person name="William W."/>
        </authorList>
    </citation>
    <scope>NUCLEOTIDE SEQUENCE</scope>
</reference>
<evidence type="ECO:0000256" key="4">
    <source>
        <dbReference type="ARBA" id="ARBA00022741"/>
    </source>
</evidence>
<evidence type="ECO:0000256" key="2">
    <source>
        <dbReference type="ARBA" id="ARBA00022527"/>
    </source>
</evidence>
<evidence type="ECO:0000256" key="6">
    <source>
        <dbReference type="ARBA" id="ARBA00022840"/>
    </source>
</evidence>
<organism evidence="10 11">
    <name type="scientific">Paramecium sonneborni</name>
    <dbReference type="NCBI Taxonomy" id="65129"/>
    <lineage>
        <taxon>Eukaryota</taxon>
        <taxon>Sar</taxon>
        <taxon>Alveolata</taxon>
        <taxon>Ciliophora</taxon>
        <taxon>Intramacronucleata</taxon>
        <taxon>Oligohymenophorea</taxon>
        <taxon>Peniculida</taxon>
        <taxon>Parameciidae</taxon>
        <taxon>Paramecium</taxon>
    </lineage>
</organism>
<comment type="caution">
    <text evidence="10">The sequence shown here is derived from an EMBL/GenBank/DDBJ whole genome shotgun (WGS) entry which is preliminary data.</text>
</comment>
<evidence type="ECO:0000256" key="1">
    <source>
        <dbReference type="ARBA" id="ARBA00012513"/>
    </source>
</evidence>
<keyword evidence="11" id="KW-1185">Reference proteome</keyword>
<accession>A0A8S1PFZ8</accession>
<comment type="catalytic activity">
    <reaction evidence="7">
        <text>L-threonyl-[protein] + ATP = O-phospho-L-threonyl-[protein] + ADP + H(+)</text>
        <dbReference type="Rhea" id="RHEA:46608"/>
        <dbReference type="Rhea" id="RHEA-COMP:11060"/>
        <dbReference type="Rhea" id="RHEA-COMP:11605"/>
        <dbReference type="ChEBI" id="CHEBI:15378"/>
        <dbReference type="ChEBI" id="CHEBI:30013"/>
        <dbReference type="ChEBI" id="CHEBI:30616"/>
        <dbReference type="ChEBI" id="CHEBI:61977"/>
        <dbReference type="ChEBI" id="CHEBI:456216"/>
        <dbReference type="EC" id="2.7.11.1"/>
    </reaction>
</comment>
<evidence type="ECO:0000256" key="3">
    <source>
        <dbReference type="ARBA" id="ARBA00022679"/>
    </source>
</evidence>
<dbReference type="AlphaFoldDB" id="A0A8S1PFZ8"/>
<dbReference type="EC" id="2.7.11.1" evidence="1"/>
<feature type="domain" description="Protein kinase" evidence="9">
    <location>
        <begin position="1"/>
        <end position="67"/>
    </location>
</feature>
<dbReference type="EMBL" id="CAJJDN010000077">
    <property type="protein sequence ID" value="CAD8102240.1"/>
    <property type="molecule type" value="Genomic_DNA"/>
</dbReference>
<dbReference type="Proteomes" id="UP000692954">
    <property type="component" value="Unassembled WGS sequence"/>
</dbReference>
<keyword evidence="4" id="KW-0547">Nucleotide-binding</keyword>
<evidence type="ECO:0000256" key="5">
    <source>
        <dbReference type="ARBA" id="ARBA00022777"/>
    </source>
</evidence>
<evidence type="ECO:0000256" key="8">
    <source>
        <dbReference type="ARBA" id="ARBA00048679"/>
    </source>
</evidence>
<dbReference type="PROSITE" id="PS50011">
    <property type="entry name" value="PROTEIN_KINASE_DOM"/>
    <property type="match status" value="1"/>
</dbReference>
<keyword evidence="6" id="KW-0067">ATP-binding</keyword>
<evidence type="ECO:0000259" key="9">
    <source>
        <dbReference type="PROSITE" id="PS50011"/>
    </source>
</evidence>
<proteinExistence type="predicted"/>
<comment type="catalytic activity">
    <reaction evidence="8">
        <text>L-seryl-[protein] + ATP = O-phospho-L-seryl-[protein] + ADP + H(+)</text>
        <dbReference type="Rhea" id="RHEA:17989"/>
        <dbReference type="Rhea" id="RHEA-COMP:9863"/>
        <dbReference type="Rhea" id="RHEA-COMP:11604"/>
        <dbReference type="ChEBI" id="CHEBI:15378"/>
        <dbReference type="ChEBI" id="CHEBI:29999"/>
        <dbReference type="ChEBI" id="CHEBI:30616"/>
        <dbReference type="ChEBI" id="CHEBI:83421"/>
        <dbReference type="ChEBI" id="CHEBI:456216"/>
        <dbReference type="EC" id="2.7.11.1"/>
    </reaction>
</comment>
<keyword evidence="5" id="KW-0418">Kinase</keyword>
<keyword evidence="3" id="KW-0808">Transferase</keyword>
<gene>
    <name evidence="10" type="ORF">PSON_ATCC_30995.1.T0770162</name>
</gene>
<keyword evidence="2" id="KW-0723">Serine/threonine-protein kinase</keyword>
<dbReference type="GO" id="GO:0005524">
    <property type="term" value="F:ATP binding"/>
    <property type="evidence" value="ECO:0007669"/>
    <property type="project" value="UniProtKB-KW"/>
</dbReference>
<evidence type="ECO:0000256" key="7">
    <source>
        <dbReference type="ARBA" id="ARBA00047899"/>
    </source>
</evidence>